<dbReference type="Gene3D" id="3.30.470.20">
    <property type="entry name" value="ATP-grasp fold, B domain"/>
    <property type="match status" value="1"/>
</dbReference>
<comment type="cofactor">
    <cofactor evidence="1">
        <name>Mn(2+)</name>
        <dbReference type="ChEBI" id="CHEBI:29035"/>
    </cofactor>
</comment>
<dbReference type="GO" id="GO:0046872">
    <property type="term" value="F:metal ion binding"/>
    <property type="evidence" value="ECO:0007669"/>
    <property type="project" value="InterPro"/>
</dbReference>
<comment type="catalytic activity">
    <reaction evidence="13">
        <text>2 D-alanine + ATP = D-alanyl-D-alanine + ADP + phosphate + H(+)</text>
        <dbReference type="Rhea" id="RHEA:11224"/>
        <dbReference type="ChEBI" id="CHEBI:15378"/>
        <dbReference type="ChEBI" id="CHEBI:30616"/>
        <dbReference type="ChEBI" id="CHEBI:43474"/>
        <dbReference type="ChEBI" id="CHEBI:57416"/>
        <dbReference type="ChEBI" id="CHEBI:57822"/>
        <dbReference type="ChEBI" id="CHEBI:456216"/>
        <dbReference type="EC" id="6.3.2.4"/>
    </reaction>
</comment>
<comment type="subcellular location">
    <subcellularLocation>
        <location evidence="3">Cytoplasm</location>
    </subcellularLocation>
</comment>
<dbReference type="InterPro" id="IPR011095">
    <property type="entry name" value="Dala_Dala_lig_C"/>
</dbReference>
<dbReference type="Gene3D" id="3.40.50.20">
    <property type="match status" value="1"/>
</dbReference>
<dbReference type="InterPro" id="IPR005905">
    <property type="entry name" value="D_ala_D_ala"/>
</dbReference>
<evidence type="ECO:0000256" key="6">
    <source>
        <dbReference type="ARBA" id="ARBA00022490"/>
    </source>
</evidence>
<keyword evidence="9 14" id="KW-0067">ATP-binding</keyword>
<comment type="similarity">
    <text evidence="4">Belongs to the D-alanine--D-alanine ligase family.</text>
</comment>
<comment type="caution">
    <text evidence="16">The sequence shown here is derived from an EMBL/GenBank/DDBJ whole genome shotgun (WGS) entry which is preliminary data.</text>
</comment>
<dbReference type="GO" id="GO:0005737">
    <property type="term" value="C:cytoplasm"/>
    <property type="evidence" value="ECO:0007669"/>
    <property type="project" value="UniProtKB-SubCell"/>
</dbReference>
<evidence type="ECO:0000256" key="4">
    <source>
        <dbReference type="ARBA" id="ARBA00010871"/>
    </source>
</evidence>
<dbReference type="SUPFAM" id="SSF56059">
    <property type="entry name" value="Glutathione synthetase ATP-binding domain-like"/>
    <property type="match status" value="1"/>
</dbReference>
<evidence type="ECO:0000256" key="2">
    <source>
        <dbReference type="ARBA" id="ARBA00001946"/>
    </source>
</evidence>
<accession>A0A553V003</accession>
<evidence type="ECO:0000256" key="8">
    <source>
        <dbReference type="ARBA" id="ARBA00022741"/>
    </source>
</evidence>
<evidence type="ECO:0000256" key="9">
    <source>
        <dbReference type="ARBA" id="ARBA00022840"/>
    </source>
</evidence>
<evidence type="ECO:0000256" key="13">
    <source>
        <dbReference type="ARBA" id="ARBA00047614"/>
    </source>
</evidence>
<reference evidence="16 17" key="3">
    <citation type="submission" date="2019-07" db="EMBL/GenBank/DDBJ databases">
        <authorList>
            <person name="Papic B."/>
        </authorList>
    </citation>
    <scope>NUCLEOTIDE SEQUENCE [LARGE SCALE GENOMIC DNA]</scope>
    <source>
        <strain evidence="16 17">L8b</strain>
    </source>
</reference>
<dbReference type="NCBIfam" id="TIGR01205">
    <property type="entry name" value="D_ala_D_alaTIGR"/>
    <property type="match status" value="1"/>
</dbReference>
<dbReference type="PANTHER" id="PTHR23132:SF23">
    <property type="entry name" value="D-ALANINE--D-ALANINE LIGASE B"/>
    <property type="match status" value="1"/>
</dbReference>
<protein>
    <recommendedName>
        <fullName evidence="5">D-alanine--D-alanine ligase</fullName>
        <ecNumber evidence="5">6.3.2.4</ecNumber>
    </recommendedName>
</protein>
<dbReference type="Gene3D" id="3.30.1490.20">
    <property type="entry name" value="ATP-grasp fold, A domain"/>
    <property type="match status" value="1"/>
</dbReference>
<dbReference type="GO" id="GO:0009252">
    <property type="term" value="P:peptidoglycan biosynthetic process"/>
    <property type="evidence" value="ECO:0007669"/>
    <property type="project" value="UniProtKB-KW"/>
</dbReference>
<dbReference type="Pfam" id="PF07478">
    <property type="entry name" value="Dala_Dala_lig_C"/>
    <property type="match status" value="1"/>
</dbReference>
<keyword evidence="8 14" id="KW-0547">Nucleotide-binding</keyword>
<dbReference type="GO" id="GO:0071555">
    <property type="term" value="P:cell wall organization"/>
    <property type="evidence" value="ECO:0007669"/>
    <property type="project" value="UniProtKB-KW"/>
</dbReference>
<evidence type="ECO:0000256" key="10">
    <source>
        <dbReference type="ARBA" id="ARBA00022960"/>
    </source>
</evidence>
<gene>
    <name evidence="16" type="ORF">FNE76_03295</name>
</gene>
<evidence type="ECO:0000256" key="12">
    <source>
        <dbReference type="ARBA" id="ARBA00023316"/>
    </source>
</evidence>
<dbReference type="OrthoDB" id="9813261at2"/>
<dbReference type="PROSITE" id="PS00844">
    <property type="entry name" value="DALA_DALA_LIGASE_2"/>
    <property type="match status" value="1"/>
</dbReference>
<evidence type="ECO:0000256" key="14">
    <source>
        <dbReference type="PROSITE-ProRule" id="PRU00409"/>
    </source>
</evidence>
<evidence type="ECO:0000259" key="15">
    <source>
        <dbReference type="PROSITE" id="PS50975"/>
    </source>
</evidence>
<keyword evidence="10" id="KW-0133">Cell shape</keyword>
<keyword evidence="12" id="KW-0961">Cell wall biogenesis/degradation</keyword>
<dbReference type="InterPro" id="IPR000291">
    <property type="entry name" value="D-Ala_lig_Van_CS"/>
</dbReference>
<evidence type="ECO:0000256" key="5">
    <source>
        <dbReference type="ARBA" id="ARBA00012216"/>
    </source>
</evidence>
<name>A0A553V003_9HELI</name>
<evidence type="ECO:0000256" key="7">
    <source>
        <dbReference type="ARBA" id="ARBA00022598"/>
    </source>
</evidence>
<dbReference type="Proteomes" id="UP000319322">
    <property type="component" value="Unassembled WGS sequence"/>
</dbReference>
<dbReference type="GO" id="GO:0005524">
    <property type="term" value="F:ATP binding"/>
    <property type="evidence" value="ECO:0007669"/>
    <property type="project" value="UniProtKB-UniRule"/>
</dbReference>
<dbReference type="RefSeq" id="WP_120947994.1">
    <property type="nucleotide sequence ID" value="NZ_QXQP01000020.1"/>
</dbReference>
<evidence type="ECO:0000313" key="17">
    <source>
        <dbReference type="Proteomes" id="UP000319322"/>
    </source>
</evidence>
<reference evidence="17" key="2">
    <citation type="submission" date="2019-07" db="EMBL/GenBank/DDBJ databases">
        <title>Helicobacter labacensis sp. nov., Helicobacter mehlei sp. nov. and Helicobacter vulpis sp. nov., isolated from gastric mucosa of red fox (Vulpis vulpis).</title>
        <authorList>
            <person name="Papic B."/>
        </authorList>
    </citation>
    <scope>NUCLEOTIDE SEQUENCE [LARGE SCALE GENOMIC DNA]</scope>
    <source>
        <strain evidence="17">L8b</strain>
    </source>
</reference>
<organism evidence="16 17">
    <name type="scientific">Helicobacter mehlei</name>
    <dbReference type="NCBI Taxonomy" id="2316080"/>
    <lineage>
        <taxon>Bacteria</taxon>
        <taxon>Pseudomonadati</taxon>
        <taxon>Campylobacterota</taxon>
        <taxon>Epsilonproteobacteria</taxon>
        <taxon>Campylobacterales</taxon>
        <taxon>Helicobacteraceae</taxon>
        <taxon>Helicobacter</taxon>
    </lineage>
</organism>
<reference evidence="16 17" key="1">
    <citation type="submission" date="2019-07" db="EMBL/GenBank/DDBJ databases">
        <title>Helicobacter labacensis sp. nov., Helicobacter mehlei sp. nov. and Helicobacter vulpis sp. nov., isolated from gastric mucosa of red fox (Vulpis vulpis).</title>
        <authorList>
            <person name="Kusar D."/>
            <person name="Gruntar I."/>
            <person name="Pate M."/>
            <person name="Zajc U."/>
            <person name="Ocepek M."/>
        </authorList>
    </citation>
    <scope>NUCLEOTIDE SEQUENCE [LARGE SCALE GENOMIC DNA]</scope>
    <source>
        <strain evidence="16 17">L8b</strain>
    </source>
</reference>
<evidence type="ECO:0000313" key="16">
    <source>
        <dbReference type="EMBL" id="TSA85780.1"/>
    </source>
</evidence>
<keyword evidence="6" id="KW-0963">Cytoplasm</keyword>
<dbReference type="EMBL" id="VKGC01000005">
    <property type="protein sequence ID" value="TSA85780.1"/>
    <property type="molecule type" value="Genomic_DNA"/>
</dbReference>
<dbReference type="Pfam" id="PF01820">
    <property type="entry name" value="Dala_Dala_lig_N"/>
    <property type="match status" value="1"/>
</dbReference>
<dbReference type="InterPro" id="IPR013815">
    <property type="entry name" value="ATP_grasp_subdomain_1"/>
</dbReference>
<dbReference type="GO" id="GO:0008716">
    <property type="term" value="F:D-alanine-D-alanine ligase activity"/>
    <property type="evidence" value="ECO:0007669"/>
    <property type="project" value="UniProtKB-EC"/>
</dbReference>
<dbReference type="NCBIfam" id="NF002527">
    <property type="entry name" value="PRK01966.1-3"/>
    <property type="match status" value="1"/>
</dbReference>
<feature type="domain" description="ATP-grasp" evidence="15">
    <location>
        <begin position="134"/>
        <end position="347"/>
    </location>
</feature>
<dbReference type="AlphaFoldDB" id="A0A553V003"/>
<dbReference type="GO" id="GO:0008360">
    <property type="term" value="P:regulation of cell shape"/>
    <property type="evidence" value="ECO:0007669"/>
    <property type="project" value="UniProtKB-KW"/>
</dbReference>
<evidence type="ECO:0000256" key="11">
    <source>
        <dbReference type="ARBA" id="ARBA00022984"/>
    </source>
</evidence>
<dbReference type="PROSITE" id="PS00843">
    <property type="entry name" value="DALA_DALA_LIGASE_1"/>
    <property type="match status" value="1"/>
</dbReference>
<sequence>MEYGLLFGGKSYEHEISIVSAIALKQVLGTQIAHFIFLDGAHRFYLIAEKDMRSQFFSSGHYKKCPEIVLKHQGFHTQGLLGSKPINMESLINLIHGGDGEDGKIASFLEFYGIDFIGPRVEACVMSYNKYFTKMLAKEKGIKTLPYVFLDKREGSAIKGLSYPLIIKPNRLGSSIGISILKDEKDIEYVLDEVFEFDSQVMIEPFKEGVKEYNLAGCMVKKGGDDTESEFVFSVVEEPKKRDFLGFEEKYLDFGRTQKVKKADISSELEMQMRALFKRIYNPLFVGAIIRCDFFVINDEIYLNEINPIPGSLAHYLFEDFSSTLERVILPKEVSIPITYHYIEQIQKAK</sequence>
<keyword evidence="17" id="KW-1185">Reference proteome</keyword>
<keyword evidence="11" id="KW-0573">Peptidoglycan synthesis</keyword>
<dbReference type="SUPFAM" id="SSF52440">
    <property type="entry name" value="PreATP-grasp domain"/>
    <property type="match status" value="1"/>
</dbReference>
<evidence type="ECO:0000256" key="3">
    <source>
        <dbReference type="ARBA" id="ARBA00004496"/>
    </source>
</evidence>
<dbReference type="InterPro" id="IPR011127">
    <property type="entry name" value="Dala_Dala_lig_N"/>
</dbReference>
<dbReference type="PROSITE" id="PS50975">
    <property type="entry name" value="ATP_GRASP"/>
    <property type="match status" value="1"/>
</dbReference>
<keyword evidence="7 16" id="KW-0436">Ligase</keyword>
<dbReference type="PANTHER" id="PTHR23132">
    <property type="entry name" value="D-ALANINE--D-ALANINE LIGASE"/>
    <property type="match status" value="1"/>
</dbReference>
<evidence type="ECO:0000256" key="1">
    <source>
        <dbReference type="ARBA" id="ARBA00001936"/>
    </source>
</evidence>
<comment type="cofactor">
    <cofactor evidence="2">
        <name>Mg(2+)</name>
        <dbReference type="ChEBI" id="CHEBI:18420"/>
    </cofactor>
</comment>
<proteinExistence type="inferred from homology"/>
<dbReference type="InterPro" id="IPR011761">
    <property type="entry name" value="ATP-grasp"/>
</dbReference>
<dbReference type="InterPro" id="IPR016185">
    <property type="entry name" value="PreATP-grasp_dom_sf"/>
</dbReference>
<dbReference type="EC" id="6.3.2.4" evidence="5"/>